<dbReference type="InterPro" id="IPR010614">
    <property type="entry name" value="RAD3-like_helicase_DEAD"/>
</dbReference>
<evidence type="ECO:0000259" key="14">
    <source>
        <dbReference type="PROSITE" id="PS51193"/>
    </source>
</evidence>
<name>A0A9D1JB61_9FIRM</name>
<keyword evidence="8" id="KW-0408">Iron</keyword>
<dbReference type="AlphaFoldDB" id="A0A9D1JB61"/>
<dbReference type="GO" id="GO:0046872">
    <property type="term" value="F:metal ion binding"/>
    <property type="evidence" value="ECO:0007669"/>
    <property type="project" value="UniProtKB-KW"/>
</dbReference>
<dbReference type="InterPro" id="IPR006554">
    <property type="entry name" value="Helicase-like_DEXD_c2"/>
</dbReference>
<evidence type="ECO:0000256" key="7">
    <source>
        <dbReference type="ARBA" id="ARBA00022840"/>
    </source>
</evidence>
<dbReference type="PROSITE" id="PS51193">
    <property type="entry name" value="HELICASE_ATP_BIND_2"/>
    <property type="match status" value="1"/>
</dbReference>
<evidence type="ECO:0000256" key="4">
    <source>
        <dbReference type="ARBA" id="ARBA00022763"/>
    </source>
</evidence>
<dbReference type="Gene3D" id="3.40.50.300">
    <property type="entry name" value="P-loop containing nucleotide triphosphate hydrolases"/>
    <property type="match status" value="2"/>
</dbReference>
<dbReference type="EMBL" id="DVHM01000131">
    <property type="protein sequence ID" value="HIR71210.1"/>
    <property type="molecule type" value="Genomic_DNA"/>
</dbReference>
<dbReference type="Pfam" id="PF13307">
    <property type="entry name" value="Helicase_C_2"/>
    <property type="match status" value="1"/>
</dbReference>
<reference evidence="15" key="2">
    <citation type="journal article" date="2021" name="PeerJ">
        <title>Extensive microbial diversity within the chicken gut microbiome revealed by metagenomics and culture.</title>
        <authorList>
            <person name="Gilroy R."/>
            <person name="Ravi A."/>
            <person name="Getino M."/>
            <person name="Pursley I."/>
            <person name="Horton D.L."/>
            <person name="Alikhan N.F."/>
            <person name="Baker D."/>
            <person name="Gharbi K."/>
            <person name="Hall N."/>
            <person name="Watson M."/>
            <person name="Adriaenssens E.M."/>
            <person name="Foster-Nyarko E."/>
            <person name="Jarju S."/>
            <person name="Secka A."/>
            <person name="Antonio M."/>
            <person name="Oren A."/>
            <person name="Chaudhuri R.R."/>
            <person name="La Ragione R."/>
            <person name="Hildebrand F."/>
            <person name="Pallen M.J."/>
        </authorList>
    </citation>
    <scope>NUCLEOTIDE SEQUENCE</scope>
    <source>
        <strain evidence="15">ChiSjej5B23-6657</strain>
    </source>
</reference>
<evidence type="ECO:0000313" key="15">
    <source>
        <dbReference type="EMBL" id="HIR71210.1"/>
    </source>
</evidence>
<dbReference type="GO" id="GO:0003677">
    <property type="term" value="F:DNA binding"/>
    <property type="evidence" value="ECO:0007669"/>
    <property type="project" value="UniProtKB-KW"/>
</dbReference>
<evidence type="ECO:0000256" key="2">
    <source>
        <dbReference type="ARBA" id="ARBA00022723"/>
    </source>
</evidence>
<sequence length="820" mass="94954">MKPSRLIQGENERKQITISVRNLVEFLLRSGDIEEGQGMHDSLEAMQQGGKIHRKLQKKEGLSYHAEVPLKILISYEDYDLGLEGRADGIIYDEEDPESVVIDEIKGMYGDVTELAEPLEVHLAQAKCYAYVFASQNHLDRIGVRMTYCSLDTEEIQRFQNFFSVEELENWFGDLLEAYHPWADFQYQWNRTRQASISDVEFPFPYRKGQKKLVADVYRSILREKILFIQAPTGTGKTIATIFPAVKAVGEELADRIFYLTAKTATAAVAKDTFLLLAEQGYRGKTVLITAKDKICPMEERTCNPEQCPYAKGHYDRINEALYGLLQREDLLSREVLLAWAKEKMVCPFELSLDAASWADNIICDYNYAFDPNVYLKRFFAEGVRGDYLFLVDEAHNLVERAREMYSEHLKKEEFLEMKKLLKSFGKRPARNLERCSRIMLAWKRDCEKVLFLSDVDELVFAVMNVCTDIDELLRHNVLGEKKKTVQEFYFKLRNFLHLAEEADEHYRMYCDFGDDGGFWLHLFCVDPSRLLQERLDRGRATVFFSATLLPVNYYKELLCAKTDVYAIYAESVFDPGRRAICIASDVTSRYTRRSPEEYEKYAAYISRIVSCRNGNYMVFFPSYRFLEQVRECFQEDSSKAGDARGADTEVICQTSGMTEEEKEAFLEKFEEEREGTLVAFCVMGGVFSEGIDLVKEKLIGAILVGAGLPQIGNERDVMRRFFDERQRDGFAYAYLYPGMNKVIQGAGRVIRTAEDRGIIALLDERFLQSSYQRTFPREWSDYQICSLETVKEQMERFWNETDERERMKKDGANPAEKIL</sequence>
<dbReference type="Gene3D" id="1.10.30.20">
    <property type="entry name" value="Bacterial XPD DNA helicase, FeS cluster domain"/>
    <property type="match status" value="1"/>
</dbReference>
<evidence type="ECO:0000256" key="11">
    <source>
        <dbReference type="ARBA" id="ARBA00023204"/>
    </source>
</evidence>
<evidence type="ECO:0000256" key="10">
    <source>
        <dbReference type="ARBA" id="ARBA00023125"/>
    </source>
</evidence>
<dbReference type="SMART" id="SM00488">
    <property type="entry name" value="DEXDc2"/>
    <property type="match status" value="1"/>
</dbReference>
<dbReference type="GO" id="GO:0051539">
    <property type="term" value="F:4 iron, 4 sulfur cluster binding"/>
    <property type="evidence" value="ECO:0007669"/>
    <property type="project" value="UniProtKB-KW"/>
</dbReference>
<evidence type="ECO:0000256" key="3">
    <source>
        <dbReference type="ARBA" id="ARBA00022741"/>
    </source>
</evidence>
<keyword evidence="11" id="KW-0234">DNA repair</keyword>
<comment type="caution">
    <text evidence="15">The sequence shown here is derived from an EMBL/GenBank/DDBJ whole genome shotgun (WGS) entry which is preliminary data.</text>
</comment>
<evidence type="ECO:0000256" key="1">
    <source>
        <dbReference type="ARBA" id="ARBA00022485"/>
    </source>
</evidence>
<keyword evidence="10" id="KW-0238">DNA-binding</keyword>
<dbReference type="Proteomes" id="UP000823912">
    <property type="component" value="Unassembled WGS sequence"/>
</dbReference>
<comment type="similarity">
    <text evidence="13">Belongs to the helicase family. DinG subfamily.</text>
</comment>
<dbReference type="InterPro" id="IPR014013">
    <property type="entry name" value="Helic_SF1/SF2_ATP-bd_DinG/Rad3"/>
</dbReference>
<dbReference type="InterPro" id="IPR042493">
    <property type="entry name" value="XPD_DNA_FeS"/>
</dbReference>
<feature type="domain" description="Helicase ATP-binding" evidence="14">
    <location>
        <begin position="196"/>
        <end position="463"/>
    </location>
</feature>
<dbReference type="InterPro" id="IPR045028">
    <property type="entry name" value="DinG/Rad3-like"/>
</dbReference>
<protein>
    <submittedName>
        <fullName evidence="15">ATP-dependent DNA helicase</fullName>
    </submittedName>
</protein>
<evidence type="ECO:0000256" key="12">
    <source>
        <dbReference type="ARBA" id="ARBA00023235"/>
    </source>
</evidence>
<dbReference type="PANTHER" id="PTHR11472:SF34">
    <property type="entry name" value="REGULATOR OF TELOMERE ELONGATION HELICASE 1"/>
    <property type="match status" value="1"/>
</dbReference>
<dbReference type="GO" id="GO:0005524">
    <property type="term" value="F:ATP binding"/>
    <property type="evidence" value="ECO:0007669"/>
    <property type="project" value="UniProtKB-KW"/>
</dbReference>
<dbReference type="InterPro" id="IPR011545">
    <property type="entry name" value="DEAD/DEAH_box_helicase_dom"/>
</dbReference>
<dbReference type="SUPFAM" id="SSF52540">
    <property type="entry name" value="P-loop containing nucleoside triphosphate hydrolases"/>
    <property type="match status" value="2"/>
</dbReference>
<evidence type="ECO:0000256" key="8">
    <source>
        <dbReference type="ARBA" id="ARBA00023004"/>
    </source>
</evidence>
<accession>A0A9D1JB61</accession>
<evidence type="ECO:0000256" key="5">
    <source>
        <dbReference type="ARBA" id="ARBA00022801"/>
    </source>
</evidence>
<keyword evidence="2" id="KW-0479">Metal-binding</keyword>
<proteinExistence type="inferred from homology"/>
<evidence type="ECO:0000256" key="13">
    <source>
        <dbReference type="ARBA" id="ARBA00038058"/>
    </source>
</evidence>
<keyword evidence="7" id="KW-0067">ATP-binding</keyword>
<dbReference type="Gene3D" id="1.10.275.40">
    <property type="match status" value="1"/>
</dbReference>
<keyword evidence="5" id="KW-0378">Hydrolase</keyword>
<dbReference type="GO" id="GO:0003678">
    <property type="term" value="F:DNA helicase activity"/>
    <property type="evidence" value="ECO:0007669"/>
    <property type="project" value="InterPro"/>
</dbReference>
<dbReference type="InterPro" id="IPR011604">
    <property type="entry name" value="PDDEXK-like_dom_sf"/>
</dbReference>
<dbReference type="Gene3D" id="3.90.320.10">
    <property type="match status" value="1"/>
</dbReference>
<dbReference type="InterPro" id="IPR006555">
    <property type="entry name" value="ATP-dep_Helicase_C"/>
</dbReference>
<keyword evidence="6 15" id="KW-0347">Helicase</keyword>
<dbReference type="SMART" id="SM00491">
    <property type="entry name" value="HELICc2"/>
    <property type="match status" value="1"/>
</dbReference>
<keyword evidence="1" id="KW-0004">4Fe-4S</keyword>
<dbReference type="Pfam" id="PF00270">
    <property type="entry name" value="DEAD"/>
    <property type="match status" value="1"/>
</dbReference>
<dbReference type="InterPro" id="IPR027417">
    <property type="entry name" value="P-loop_NTPase"/>
</dbReference>
<keyword evidence="4" id="KW-0227">DNA damage</keyword>
<keyword evidence="12" id="KW-0413">Isomerase</keyword>
<evidence type="ECO:0000256" key="6">
    <source>
        <dbReference type="ARBA" id="ARBA00022806"/>
    </source>
</evidence>
<evidence type="ECO:0000256" key="9">
    <source>
        <dbReference type="ARBA" id="ARBA00023014"/>
    </source>
</evidence>
<dbReference type="Pfam" id="PF06733">
    <property type="entry name" value="DEAD_2"/>
    <property type="match status" value="1"/>
</dbReference>
<keyword evidence="3" id="KW-0547">Nucleotide-binding</keyword>
<reference evidence="15" key="1">
    <citation type="submission" date="2020-10" db="EMBL/GenBank/DDBJ databases">
        <authorList>
            <person name="Gilroy R."/>
        </authorList>
    </citation>
    <scope>NUCLEOTIDE SEQUENCE</scope>
    <source>
        <strain evidence="15">ChiSjej5B23-6657</strain>
    </source>
</reference>
<dbReference type="GO" id="GO:0006281">
    <property type="term" value="P:DNA repair"/>
    <property type="evidence" value="ECO:0007669"/>
    <property type="project" value="UniProtKB-KW"/>
</dbReference>
<gene>
    <name evidence="15" type="ORF">IAA55_08000</name>
</gene>
<evidence type="ECO:0000313" key="16">
    <source>
        <dbReference type="Proteomes" id="UP000823912"/>
    </source>
</evidence>
<keyword evidence="9" id="KW-0411">Iron-sulfur</keyword>
<organism evidence="15 16">
    <name type="scientific">Candidatus Pullilachnospira gallistercoris</name>
    <dbReference type="NCBI Taxonomy" id="2840911"/>
    <lineage>
        <taxon>Bacteria</taxon>
        <taxon>Bacillati</taxon>
        <taxon>Bacillota</taxon>
        <taxon>Clostridia</taxon>
        <taxon>Lachnospirales</taxon>
        <taxon>Lachnospiraceae</taxon>
        <taxon>Lachnospiraceae incertae sedis</taxon>
        <taxon>Candidatus Pullilachnospira</taxon>
    </lineage>
</organism>
<dbReference type="GO" id="GO:0016818">
    <property type="term" value="F:hydrolase activity, acting on acid anhydrides, in phosphorus-containing anhydrides"/>
    <property type="evidence" value="ECO:0007669"/>
    <property type="project" value="InterPro"/>
</dbReference>
<dbReference type="PANTHER" id="PTHR11472">
    <property type="entry name" value="DNA REPAIR DEAD HELICASE RAD3/XP-D SUBFAMILY MEMBER"/>
    <property type="match status" value="1"/>
</dbReference>